<proteinExistence type="predicted"/>
<dbReference type="PATRIC" id="fig|1230460.4.peg.3291"/>
<dbReference type="eggNOG" id="arCOG10187">
    <property type="taxonomic scope" value="Archaea"/>
</dbReference>
<dbReference type="InterPro" id="IPR048958">
    <property type="entry name" value="Polysacc_lyase_14"/>
</dbReference>
<comment type="caution">
    <text evidence="2">The sequence shown here is derived from an EMBL/GenBank/DDBJ whole genome shotgun (WGS) entry which is preliminary data.</text>
</comment>
<sequence>MKLLGAGSLSLATASVAAADTGSSQDTIWAFITEPSAQTISYEFVVQRSADGLAVEFANAGYDSPTGQGVEGGTWPAEDFIDEVSDDVIHAGGTTGEGFGDAFDVTGEVVAIWLEDADQMWAERDGSTVTDRELFADEPPNPDEWPQESTANDETAQVTEPANSVWSFITDENAQSLSHEMIVKPSNGELDVAFTDAGYDSPTGQGIEGGTWPAEDFIDQVSDDVIHAGGATGEGFGDAFDVTGEVVAVWLEDADLMWVEQGGVEIGDDLLTDEPLEPSEWTDDPVSASGPTPDFVESFDSGPEAFHSGWRMDTMTAVSSPTSPDSSGTALRTTIHGGDHVGGHGYIEMDRVIGYRPDELHQRYWVYFGENAYPSDDCKAPGFSGDPNRNLSGTTEPNGYNGWSARGSYHATSGGVEPGYYVYHADQSSWWGTYDRWGVTLQRGRWYQIDQYIDLNTPGRNDGVLKGWVDGEEVYSRSNWRWRETSDLPVHAFWHDFYHGGNGTASNTYHIYTDEYQCWAEQGEML</sequence>
<dbReference type="PANTHER" id="PTHR40124:SF1">
    <property type="entry name" value="DISAGGREGATASE RELATED REPEAT PROTEIN"/>
    <property type="match status" value="1"/>
</dbReference>
<dbReference type="eggNOG" id="arCOG10745">
    <property type="taxonomic scope" value="Archaea"/>
</dbReference>
<evidence type="ECO:0000313" key="3">
    <source>
        <dbReference type="Proteomes" id="UP000011661"/>
    </source>
</evidence>
<organism evidence="2 3">
    <name type="scientific">Natronorubrum sulfidifaciens JCM 14089</name>
    <dbReference type="NCBI Taxonomy" id="1230460"/>
    <lineage>
        <taxon>Archaea</taxon>
        <taxon>Methanobacteriati</taxon>
        <taxon>Methanobacteriota</taxon>
        <taxon>Stenosarchaea group</taxon>
        <taxon>Halobacteria</taxon>
        <taxon>Halobacteriales</taxon>
        <taxon>Natrialbaceae</taxon>
        <taxon>Natronorubrum</taxon>
    </lineage>
</organism>
<protein>
    <recommendedName>
        <fullName evidence="1">Polysaccharide lyase 14 domain-containing protein</fullName>
    </recommendedName>
</protein>
<evidence type="ECO:0000313" key="2">
    <source>
        <dbReference type="EMBL" id="ELY42098.1"/>
    </source>
</evidence>
<dbReference type="Proteomes" id="UP000011661">
    <property type="component" value="Unassembled WGS sequence"/>
</dbReference>
<reference evidence="2 3" key="1">
    <citation type="journal article" date="2014" name="PLoS Genet.">
        <title>Phylogenetically driven sequencing of extremely halophilic archaea reveals strategies for static and dynamic osmo-response.</title>
        <authorList>
            <person name="Becker E.A."/>
            <person name="Seitzer P.M."/>
            <person name="Tritt A."/>
            <person name="Larsen D."/>
            <person name="Krusor M."/>
            <person name="Yao A.I."/>
            <person name="Wu D."/>
            <person name="Madern D."/>
            <person name="Eisen J.A."/>
            <person name="Darling A.E."/>
            <person name="Facciotti M.T."/>
        </authorList>
    </citation>
    <scope>NUCLEOTIDE SEQUENCE [LARGE SCALE GENOMIC DNA]</scope>
    <source>
        <strain evidence="2 3">JCM 14089</strain>
    </source>
</reference>
<evidence type="ECO:0000259" key="1">
    <source>
        <dbReference type="Pfam" id="PF21294"/>
    </source>
</evidence>
<dbReference type="Pfam" id="PF21294">
    <property type="entry name" value="Polysacc_lyase_14"/>
    <property type="match status" value="1"/>
</dbReference>
<accession>L9W1B6</accession>
<name>L9W1B6_9EURY</name>
<dbReference type="PANTHER" id="PTHR40124">
    <property type="match status" value="1"/>
</dbReference>
<dbReference type="EMBL" id="AOHX01000047">
    <property type="protein sequence ID" value="ELY42098.1"/>
    <property type="molecule type" value="Genomic_DNA"/>
</dbReference>
<gene>
    <name evidence="2" type="ORF">C495_16158</name>
</gene>
<dbReference type="AlphaFoldDB" id="L9W1B6"/>
<feature type="domain" description="Polysaccharide lyase 14" evidence="1">
    <location>
        <begin position="341"/>
        <end position="504"/>
    </location>
</feature>
<dbReference type="Gene3D" id="2.60.120.200">
    <property type="match status" value="1"/>
</dbReference>
<dbReference type="STRING" id="1230460.C495_16158"/>
<keyword evidence="3" id="KW-1185">Reference proteome</keyword>